<proteinExistence type="predicted"/>
<dbReference type="AlphaFoldDB" id="A0A9P7A6E6"/>
<keyword evidence="2" id="KW-1185">Reference proteome</keyword>
<gene>
    <name evidence="1" type="ORF">EV702DRAFT_246860</name>
</gene>
<dbReference type="Proteomes" id="UP000714275">
    <property type="component" value="Unassembled WGS sequence"/>
</dbReference>
<organism evidence="1 2">
    <name type="scientific">Suillus placidus</name>
    <dbReference type="NCBI Taxonomy" id="48579"/>
    <lineage>
        <taxon>Eukaryota</taxon>
        <taxon>Fungi</taxon>
        <taxon>Dikarya</taxon>
        <taxon>Basidiomycota</taxon>
        <taxon>Agaricomycotina</taxon>
        <taxon>Agaricomycetes</taxon>
        <taxon>Agaricomycetidae</taxon>
        <taxon>Boletales</taxon>
        <taxon>Suillineae</taxon>
        <taxon>Suillaceae</taxon>
        <taxon>Suillus</taxon>
    </lineage>
</organism>
<evidence type="ECO:0000313" key="2">
    <source>
        <dbReference type="Proteomes" id="UP000714275"/>
    </source>
</evidence>
<sequence>MPSYALPPRDQEWDINHPIHILIHDTTTWAIVNIRIEAWSRWPLSNTAVSKCYILQAVFTENAPFYFTTRTPQVESMNQGLIPRFHYLSVIFKQFYYRPRLERKDLSFYTENLIFSTAYPSVNPGLPHLLGLNSLLRKRGSLSGSWQKWWAWSRLTSQSYRMNRFATLIVDTYKPYSCSTGSTPRCSRCSTDDRTEGGVFACAVVKSLAVGVMSPKLSGLLQQRNNLGSR</sequence>
<protein>
    <submittedName>
        <fullName evidence="1">Uncharacterized protein</fullName>
    </submittedName>
</protein>
<reference evidence="1" key="1">
    <citation type="journal article" date="2020" name="New Phytol.">
        <title>Comparative genomics reveals dynamic genome evolution in host specialist ectomycorrhizal fungi.</title>
        <authorList>
            <person name="Lofgren L.A."/>
            <person name="Nguyen N.H."/>
            <person name="Vilgalys R."/>
            <person name="Ruytinx J."/>
            <person name="Liao H.L."/>
            <person name="Branco S."/>
            <person name="Kuo A."/>
            <person name="LaButti K."/>
            <person name="Lipzen A."/>
            <person name="Andreopoulos W."/>
            <person name="Pangilinan J."/>
            <person name="Riley R."/>
            <person name="Hundley H."/>
            <person name="Na H."/>
            <person name="Barry K."/>
            <person name="Grigoriev I.V."/>
            <person name="Stajich J.E."/>
            <person name="Kennedy P.G."/>
        </authorList>
    </citation>
    <scope>NUCLEOTIDE SEQUENCE</scope>
    <source>
        <strain evidence="1">DOB743</strain>
    </source>
</reference>
<accession>A0A9P7A6E6</accession>
<comment type="caution">
    <text evidence="1">The sequence shown here is derived from an EMBL/GenBank/DDBJ whole genome shotgun (WGS) entry which is preliminary data.</text>
</comment>
<name>A0A9P7A6E6_9AGAM</name>
<evidence type="ECO:0000313" key="1">
    <source>
        <dbReference type="EMBL" id="KAG1783217.1"/>
    </source>
</evidence>
<dbReference type="EMBL" id="JABBWD010000002">
    <property type="protein sequence ID" value="KAG1783217.1"/>
    <property type="molecule type" value="Genomic_DNA"/>
</dbReference>